<feature type="domain" description="Glycosyltransferase subfamily 4-like N-terminal" evidence="1">
    <location>
        <begin position="17"/>
        <end position="200"/>
    </location>
</feature>
<organism evidence="2 3">
    <name type="scientific">Longimicrobium terrae</name>
    <dbReference type="NCBI Taxonomy" id="1639882"/>
    <lineage>
        <taxon>Bacteria</taxon>
        <taxon>Pseudomonadati</taxon>
        <taxon>Gemmatimonadota</taxon>
        <taxon>Longimicrobiia</taxon>
        <taxon>Longimicrobiales</taxon>
        <taxon>Longimicrobiaceae</taxon>
        <taxon>Longimicrobium</taxon>
    </lineage>
</organism>
<evidence type="ECO:0000313" key="3">
    <source>
        <dbReference type="Proteomes" id="UP000582837"/>
    </source>
</evidence>
<dbReference type="Proteomes" id="UP000582837">
    <property type="component" value="Unassembled WGS sequence"/>
</dbReference>
<protein>
    <submittedName>
        <fullName evidence="2">Glycosyltransferase involved in cell wall biosynthesis</fullName>
    </submittedName>
</protein>
<dbReference type="PANTHER" id="PTHR12526:SF622">
    <property type="entry name" value="GLYCOSYLTRANSFERASE (GROUP I)"/>
    <property type="match status" value="1"/>
</dbReference>
<evidence type="ECO:0000259" key="1">
    <source>
        <dbReference type="Pfam" id="PF13579"/>
    </source>
</evidence>
<dbReference type="Pfam" id="PF13579">
    <property type="entry name" value="Glyco_trans_4_4"/>
    <property type="match status" value="1"/>
</dbReference>
<keyword evidence="2" id="KW-0808">Transferase</keyword>
<sequence length="405" mass="44009">MPSLLWVNHFAVSPAQGGGTRHFELGRELVRLGWDVTIAASDFHLHSRRYGSRDSAADTAGKDEVIDGVRFRWLWAAPYQGNDWRRVHNWLSFSQRVRGYRDAKADVVIGSSPHLFAALAAERLAKKRGVPFVFEVRDLWPESLTALGQGRGMTYRVLDRIAAGLYRRADRVLVLAGGSATYLREQKGVPAERLVHVPNGVDVSAYSRIERPDRRTMTLVYTGAHGPANGLDTVLQAAEMLAGRPEIRFLLVGDGPAKPALVEEAARRGLKNVEFRDPISKTAMPALLAEADAGLMVLREAPLFAFGVSPNKLFDYFGAALPVVCNVPGEVAEMVSSAGAGEQTADSSAAALVAAVERLAARPAGERRAMGVAGRAWVAREHDRPVLAARLDAMLRSLLPAHASR</sequence>
<evidence type="ECO:0000313" key="2">
    <source>
        <dbReference type="EMBL" id="MBB6068595.1"/>
    </source>
</evidence>
<accession>A0A841GV74</accession>
<dbReference type="InterPro" id="IPR028098">
    <property type="entry name" value="Glyco_trans_4-like_N"/>
</dbReference>
<reference evidence="2 3" key="1">
    <citation type="submission" date="2020-08" db="EMBL/GenBank/DDBJ databases">
        <title>Genomic Encyclopedia of Type Strains, Phase IV (KMG-IV): sequencing the most valuable type-strain genomes for metagenomic binning, comparative biology and taxonomic classification.</title>
        <authorList>
            <person name="Goeker M."/>
        </authorList>
    </citation>
    <scope>NUCLEOTIDE SEQUENCE [LARGE SCALE GENOMIC DNA]</scope>
    <source>
        <strain evidence="2 3">DSM 29007</strain>
    </source>
</reference>
<dbReference type="GO" id="GO:0016757">
    <property type="term" value="F:glycosyltransferase activity"/>
    <property type="evidence" value="ECO:0007669"/>
    <property type="project" value="UniProtKB-ARBA"/>
</dbReference>
<dbReference type="PANTHER" id="PTHR12526">
    <property type="entry name" value="GLYCOSYLTRANSFERASE"/>
    <property type="match status" value="1"/>
</dbReference>
<dbReference type="EMBL" id="JACHIA010000001">
    <property type="protein sequence ID" value="MBB6068595.1"/>
    <property type="molecule type" value="Genomic_DNA"/>
</dbReference>
<keyword evidence="3" id="KW-1185">Reference proteome</keyword>
<dbReference type="Gene3D" id="3.40.50.2000">
    <property type="entry name" value="Glycogen Phosphorylase B"/>
    <property type="match status" value="2"/>
</dbReference>
<dbReference type="AlphaFoldDB" id="A0A841GV74"/>
<dbReference type="CDD" id="cd03794">
    <property type="entry name" value="GT4_WbuB-like"/>
    <property type="match status" value="1"/>
</dbReference>
<dbReference type="Pfam" id="PF13692">
    <property type="entry name" value="Glyco_trans_1_4"/>
    <property type="match status" value="1"/>
</dbReference>
<comment type="caution">
    <text evidence="2">The sequence shown here is derived from an EMBL/GenBank/DDBJ whole genome shotgun (WGS) entry which is preliminary data.</text>
</comment>
<dbReference type="SUPFAM" id="SSF53756">
    <property type="entry name" value="UDP-Glycosyltransferase/glycogen phosphorylase"/>
    <property type="match status" value="1"/>
</dbReference>
<dbReference type="RefSeq" id="WP_170030814.1">
    <property type="nucleotide sequence ID" value="NZ_JABDTL010000001.1"/>
</dbReference>
<name>A0A841GV74_9BACT</name>
<gene>
    <name evidence="2" type="ORF">HNQ61_000206</name>
</gene>
<proteinExistence type="predicted"/>